<dbReference type="PANTHER" id="PTHR34301:SF8">
    <property type="entry name" value="ATPASE DOMAIN-CONTAINING PROTEIN"/>
    <property type="match status" value="1"/>
</dbReference>
<comment type="caution">
    <text evidence="1">The sequence shown here is derived from an EMBL/GenBank/DDBJ whole genome shotgun (WGS) entry which is preliminary data.</text>
</comment>
<evidence type="ECO:0000313" key="2">
    <source>
        <dbReference type="Proteomes" id="UP000603545"/>
    </source>
</evidence>
<sequence>MANPFTLQVIPPFFPFCNRIIELEQLCSHACNKANVVLFSPRRYGKTSLIRRLQADLSDKGFFTFYIDFFMATSENEIARRISQSIYSVLHKRESLLNKGVRFLKTFKTFRPVFKPSPESGFSFSVEPVSSVMPGIDLIDNVMEELGIFIRNESIKAHIVFDEFQEISELKKSSIEGVLRRHIQEQQASYFFVGSRRRILLDMFNRKNRPFYQSAIMYPLKPLPDKELVSFLVERFKDSGKSCSIRVAEKISEKVMQYPYYAQALAYNIFEISEDIVSDNDIQAGFNNLLASERYGYEAVVQGLTGSQIALLKALAVDPVSKILSAEYMKQHRLSAGGIQYARNKLEKLDLIEKHNNIWKIVDPVFGCWLAGY</sequence>
<dbReference type="AlphaFoldDB" id="A0A8J6N4H2"/>
<dbReference type="GO" id="GO:0005524">
    <property type="term" value="F:ATP binding"/>
    <property type="evidence" value="ECO:0007669"/>
    <property type="project" value="UniProtKB-KW"/>
</dbReference>
<name>A0A8J6N4H2_9BACT</name>
<dbReference type="EMBL" id="JACNLL010000018">
    <property type="protein sequence ID" value="MBC8198671.1"/>
    <property type="molecule type" value="Genomic_DNA"/>
</dbReference>
<reference evidence="1 2" key="1">
    <citation type="submission" date="2020-08" db="EMBL/GenBank/DDBJ databases">
        <title>Bridging the membrane lipid divide: bacteria of the FCB group superphylum have the potential to synthesize archaeal ether lipids.</title>
        <authorList>
            <person name="Villanueva L."/>
            <person name="Von Meijenfeldt F.A.B."/>
            <person name="Westbye A.B."/>
            <person name="Yadav S."/>
            <person name="Hopmans E.C."/>
            <person name="Dutilh B.E."/>
            <person name="Sinninghe Damste J.S."/>
        </authorList>
    </citation>
    <scope>NUCLEOTIDE SEQUENCE [LARGE SCALE GENOMIC DNA]</scope>
    <source>
        <strain evidence="1">NIOZ-UU82</strain>
    </source>
</reference>
<keyword evidence="1" id="KW-0547">Nucleotide-binding</keyword>
<dbReference type="Proteomes" id="UP000603545">
    <property type="component" value="Unassembled WGS sequence"/>
</dbReference>
<keyword evidence="1" id="KW-0067">ATP-binding</keyword>
<dbReference type="InterPro" id="IPR027417">
    <property type="entry name" value="P-loop_NTPase"/>
</dbReference>
<protein>
    <submittedName>
        <fullName evidence="1">ATP-binding protein</fullName>
    </submittedName>
</protein>
<dbReference type="PANTHER" id="PTHR34301">
    <property type="entry name" value="DNA-BINDING PROTEIN-RELATED"/>
    <property type="match status" value="1"/>
</dbReference>
<gene>
    <name evidence="1" type="ORF">H8E80_01295</name>
</gene>
<evidence type="ECO:0000313" key="1">
    <source>
        <dbReference type="EMBL" id="MBC8198671.1"/>
    </source>
</evidence>
<proteinExistence type="predicted"/>
<organism evidence="1 2">
    <name type="scientific">Candidatus Desulfaltia bathyphila</name>
    <dbReference type="NCBI Taxonomy" id="2841697"/>
    <lineage>
        <taxon>Bacteria</taxon>
        <taxon>Pseudomonadati</taxon>
        <taxon>Thermodesulfobacteriota</taxon>
        <taxon>Desulfobacteria</taxon>
        <taxon>Desulfobacterales</taxon>
        <taxon>Desulfobacterales incertae sedis</taxon>
        <taxon>Candidatus Desulfaltia</taxon>
    </lineage>
</organism>
<accession>A0A8J6N4H2</accession>
<dbReference type="Gene3D" id="3.40.50.300">
    <property type="entry name" value="P-loop containing nucleotide triphosphate hydrolases"/>
    <property type="match status" value="1"/>
</dbReference>
<dbReference type="SUPFAM" id="SSF52540">
    <property type="entry name" value="P-loop containing nucleoside triphosphate hydrolases"/>
    <property type="match status" value="1"/>
</dbReference>